<dbReference type="Proteomes" id="UP001142400">
    <property type="component" value="Unassembled WGS sequence"/>
</dbReference>
<feature type="domain" description="Iron-binding zinc finger CDGSH type" evidence="5">
    <location>
        <begin position="4"/>
        <end position="48"/>
    </location>
</feature>
<dbReference type="GO" id="GO:0051537">
    <property type="term" value="F:2 iron, 2 sulfur cluster binding"/>
    <property type="evidence" value="ECO:0007669"/>
    <property type="project" value="UniProtKB-KW"/>
</dbReference>
<dbReference type="EMBL" id="JANIIC010000003">
    <property type="protein sequence ID" value="MCQ8828246.1"/>
    <property type="molecule type" value="Genomic_DNA"/>
</dbReference>
<proteinExistence type="predicted"/>
<keyword evidence="4" id="KW-0411">Iron-sulfur</keyword>
<dbReference type="InterPro" id="IPR018967">
    <property type="entry name" value="FeS-contain_CDGSH-typ"/>
</dbReference>
<keyword evidence="2" id="KW-0479">Metal-binding</keyword>
<evidence type="ECO:0000313" key="6">
    <source>
        <dbReference type="EMBL" id="MCQ8828246.1"/>
    </source>
</evidence>
<accession>A0A9X2LRQ5</accession>
<evidence type="ECO:0000313" key="7">
    <source>
        <dbReference type="Proteomes" id="UP001142400"/>
    </source>
</evidence>
<dbReference type="Gene3D" id="3.40.5.90">
    <property type="entry name" value="CDGSH iron-sulfur domain, mitoNEET-type"/>
    <property type="match status" value="1"/>
</dbReference>
<dbReference type="Pfam" id="PF09360">
    <property type="entry name" value="zf-CDGSH"/>
    <property type="match status" value="1"/>
</dbReference>
<keyword evidence="3" id="KW-0408">Iron</keyword>
<keyword evidence="1" id="KW-0001">2Fe-2S</keyword>
<evidence type="ECO:0000256" key="3">
    <source>
        <dbReference type="ARBA" id="ARBA00023004"/>
    </source>
</evidence>
<name>A0A9X2LRQ5_STRMQ</name>
<evidence type="ECO:0000256" key="4">
    <source>
        <dbReference type="ARBA" id="ARBA00023014"/>
    </source>
</evidence>
<dbReference type="SMART" id="SM00704">
    <property type="entry name" value="ZnF_CDGSH"/>
    <property type="match status" value="1"/>
</dbReference>
<evidence type="ECO:0000256" key="2">
    <source>
        <dbReference type="ARBA" id="ARBA00022723"/>
    </source>
</evidence>
<evidence type="ECO:0000259" key="5">
    <source>
        <dbReference type="SMART" id="SM00704"/>
    </source>
</evidence>
<comment type="caution">
    <text evidence="6">The sequence shown here is derived from an EMBL/GenBank/DDBJ whole genome shotgun (WGS) entry which is preliminary data.</text>
</comment>
<dbReference type="InterPro" id="IPR042216">
    <property type="entry name" value="MitoNEET_CISD"/>
</dbReference>
<keyword evidence="7" id="KW-1185">Reference proteome</keyword>
<dbReference type="GO" id="GO:0005737">
    <property type="term" value="C:cytoplasm"/>
    <property type="evidence" value="ECO:0007669"/>
    <property type="project" value="UniProtKB-ARBA"/>
</dbReference>
<gene>
    <name evidence="6" type="ORF">NQU54_03880</name>
</gene>
<sequence>MLIEGPVEITLPDGGVVRSDRFMVAVCQCGRSARYPWCDTSHRRVPPRSRRGSGSA</sequence>
<dbReference type="GO" id="GO:0046872">
    <property type="term" value="F:metal ion binding"/>
    <property type="evidence" value="ECO:0007669"/>
    <property type="project" value="UniProtKB-KW"/>
</dbReference>
<organism evidence="6 7">
    <name type="scientific">Streptomyces malaysiensis subsp. samsunensis</name>
    <dbReference type="NCBI Taxonomy" id="459658"/>
    <lineage>
        <taxon>Bacteria</taxon>
        <taxon>Bacillati</taxon>
        <taxon>Actinomycetota</taxon>
        <taxon>Actinomycetes</taxon>
        <taxon>Kitasatosporales</taxon>
        <taxon>Streptomycetaceae</taxon>
        <taxon>Streptomyces</taxon>
        <taxon>Streptomyces violaceusniger group</taxon>
    </lineage>
</organism>
<evidence type="ECO:0000256" key="1">
    <source>
        <dbReference type="ARBA" id="ARBA00022714"/>
    </source>
</evidence>
<protein>
    <submittedName>
        <fullName evidence="6">CDGSH iron-sulfur domain-containing protein</fullName>
    </submittedName>
</protein>
<dbReference type="AlphaFoldDB" id="A0A9X2LRQ5"/>
<reference evidence="6" key="1">
    <citation type="submission" date="2022-06" db="EMBL/GenBank/DDBJ databases">
        <title>WGS of actinobacteria.</title>
        <authorList>
            <person name="Thawai C."/>
        </authorList>
    </citation>
    <scope>NUCLEOTIDE SEQUENCE</scope>
    <source>
        <strain evidence="6">DSM 42010</strain>
    </source>
</reference>